<gene>
    <name evidence="1" type="ORF">CEP54_012354</name>
</gene>
<evidence type="ECO:0000313" key="1">
    <source>
        <dbReference type="EMBL" id="RSL49578.1"/>
    </source>
</evidence>
<keyword evidence="2" id="KW-1185">Reference proteome</keyword>
<dbReference type="AlphaFoldDB" id="A0A428P971"/>
<dbReference type="Proteomes" id="UP000288168">
    <property type="component" value="Unassembled WGS sequence"/>
</dbReference>
<organism evidence="1 2">
    <name type="scientific">Fusarium duplospermum</name>
    <dbReference type="NCBI Taxonomy" id="1325734"/>
    <lineage>
        <taxon>Eukaryota</taxon>
        <taxon>Fungi</taxon>
        <taxon>Dikarya</taxon>
        <taxon>Ascomycota</taxon>
        <taxon>Pezizomycotina</taxon>
        <taxon>Sordariomycetes</taxon>
        <taxon>Hypocreomycetidae</taxon>
        <taxon>Hypocreales</taxon>
        <taxon>Nectriaceae</taxon>
        <taxon>Fusarium</taxon>
        <taxon>Fusarium solani species complex</taxon>
    </lineage>
</organism>
<accession>A0A428P971</accession>
<sequence length="164" mass="18515">MNEEDYFNLVRAINCILGIDRQGNSESRVEVHSGSRVIELADFYIDFPDAEMSMNPEDIIWPIKLEGPISFDDLVQKYEVAVKNLQKYLRNIDALSDHLARETVVTFPTGSESATELTERLAKEKQHANKLIHAIQEVLAKAKEQAEEEAVTNSMGEMSLSEDS</sequence>
<proteinExistence type="predicted"/>
<name>A0A428P971_9HYPO</name>
<comment type="caution">
    <text evidence="1">The sequence shown here is derived from an EMBL/GenBank/DDBJ whole genome shotgun (WGS) entry which is preliminary data.</text>
</comment>
<dbReference type="EMBL" id="NKCI01000177">
    <property type="protein sequence ID" value="RSL49578.1"/>
    <property type="molecule type" value="Genomic_DNA"/>
</dbReference>
<dbReference type="OrthoDB" id="5091980at2759"/>
<evidence type="ECO:0000313" key="2">
    <source>
        <dbReference type="Proteomes" id="UP000288168"/>
    </source>
</evidence>
<reference evidence="1 2" key="1">
    <citation type="submission" date="2017-06" db="EMBL/GenBank/DDBJ databases">
        <title>Comparative genomic analysis of Ambrosia Fusariam Clade fungi.</title>
        <authorList>
            <person name="Stajich J.E."/>
            <person name="Carrillo J."/>
            <person name="Kijimoto T."/>
            <person name="Eskalen A."/>
            <person name="O'Donnell K."/>
            <person name="Kasson M."/>
        </authorList>
    </citation>
    <scope>NUCLEOTIDE SEQUENCE [LARGE SCALE GENOMIC DNA]</scope>
    <source>
        <strain evidence="1 2">NRRL62584</strain>
    </source>
</reference>
<protein>
    <submittedName>
        <fullName evidence="1">Uncharacterized protein</fullName>
    </submittedName>
</protein>